<comment type="subcellular location">
    <subcellularLocation>
        <location evidence="1">Membrane</location>
        <topology evidence="1">Single-pass membrane protein</topology>
    </subcellularLocation>
</comment>
<organism evidence="9">
    <name type="scientific">Candida tenuis (strain ATCC 10573 / BCRC 21748 / CBS 615 / JCM 9827 / NBRC 10315 / NRRL Y-1498 / VKM Y-70)</name>
    <name type="common">Yeast</name>
    <name type="synonym">Yamadazyma tenuis</name>
    <dbReference type="NCBI Taxonomy" id="590646"/>
    <lineage>
        <taxon>Eukaryota</taxon>
        <taxon>Fungi</taxon>
        <taxon>Dikarya</taxon>
        <taxon>Ascomycota</taxon>
        <taxon>Saccharomycotina</taxon>
        <taxon>Pichiomycetes</taxon>
        <taxon>Debaryomycetaceae</taxon>
        <taxon>Yamadazyma</taxon>
    </lineage>
</organism>
<dbReference type="OrthoDB" id="444255at2759"/>
<dbReference type="Proteomes" id="UP000000707">
    <property type="component" value="Unassembled WGS sequence"/>
</dbReference>
<feature type="region of interest" description="Disordered" evidence="5">
    <location>
        <begin position="795"/>
        <end position="824"/>
    </location>
</feature>
<dbReference type="GeneID" id="18250046"/>
<feature type="compositionally biased region" description="Basic and acidic residues" evidence="5">
    <location>
        <begin position="861"/>
        <end position="870"/>
    </location>
</feature>
<evidence type="ECO:0000256" key="6">
    <source>
        <dbReference type="SAM" id="Phobius"/>
    </source>
</evidence>
<dbReference type="GO" id="GO:0016020">
    <property type="term" value="C:membrane"/>
    <property type="evidence" value="ECO:0007669"/>
    <property type="project" value="UniProtKB-SubCell"/>
</dbReference>
<dbReference type="RefSeq" id="XP_006689990.1">
    <property type="nucleotide sequence ID" value="XM_006689927.1"/>
</dbReference>
<dbReference type="eggNOG" id="ENOG502QREF">
    <property type="taxonomic scope" value="Eukaryota"/>
</dbReference>
<name>G3BC39_CANTC</name>
<gene>
    <name evidence="8" type="ORF">CANTEDRAFT_137250</name>
</gene>
<keyword evidence="9" id="KW-1185">Reference proteome</keyword>
<reference evidence="8 9" key="1">
    <citation type="journal article" date="2011" name="Proc. Natl. Acad. Sci. U.S.A.">
        <title>Comparative genomics of xylose-fermenting fungi for enhanced biofuel production.</title>
        <authorList>
            <person name="Wohlbach D.J."/>
            <person name="Kuo A."/>
            <person name="Sato T.K."/>
            <person name="Potts K.M."/>
            <person name="Salamov A.A."/>
            <person name="LaButti K.M."/>
            <person name="Sun H."/>
            <person name="Clum A."/>
            <person name="Pangilinan J.L."/>
            <person name="Lindquist E.A."/>
            <person name="Lucas S."/>
            <person name="Lapidus A."/>
            <person name="Jin M."/>
            <person name="Gunawan C."/>
            <person name="Balan V."/>
            <person name="Dale B.E."/>
            <person name="Jeffries T.W."/>
            <person name="Zinkel R."/>
            <person name="Barry K.W."/>
            <person name="Grigoriev I.V."/>
            <person name="Gasch A.P."/>
        </authorList>
    </citation>
    <scope>NUCLEOTIDE SEQUENCE [LARGE SCALE GENOMIC DNA]</scope>
    <source>
        <strain evidence="9">ATCC 10573 / BCRC 21748 / CBS 615 / JCM 9827 / NBRC 10315 / NRRL Y-1498 / VKM Y-70</strain>
    </source>
</reference>
<dbReference type="Pfam" id="PF04991">
    <property type="entry name" value="LicD"/>
    <property type="match status" value="2"/>
</dbReference>
<dbReference type="HOGENOM" id="CLU_008074_1_1_1"/>
<dbReference type="AlphaFoldDB" id="G3BC39"/>
<evidence type="ECO:0000313" key="8">
    <source>
        <dbReference type="EMBL" id="EGV60776.1"/>
    </source>
</evidence>
<feature type="transmembrane region" description="Helical" evidence="6">
    <location>
        <begin position="7"/>
        <end position="25"/>
    </location>
</feature>
<dbReference type="InterPro" id="IPR007074">
    <property type="entry name" value="LicD/FKTN/FKRP_NTP_transf"/>
</dbReference>
<evidence type="ECO:0000256" key="3">
    <source>
        <dbReference type="ARBA" id="ARBA00022989"/>
    </source>
</evidence>
<dbReference type="PANTHER" id="PTHR15407">
    <property type="entry name" value="FUKUTIN-RELATED"/>
    <property type="match status" value="1"/>
</dbReference>
<proteinExistence type="predicted"/>
<evidence type="ECO:0000256" key="1">
    <source>
        <dbReference type="ARBA" id="ARBA00004167"/>
    </source>
</evidence>
<feature type="domain" description="LicD/FKTN/FKRP nucleotidyltransferase" evidence="7">
    <location>
        <begin position="455"/>
        <end position="569"/>
    </location>
</feature>
<dbReference type="KEGG" id="cten:18250046"/>
<feature type="region of interest" description="Disordered" evidence="5">
    <location>
        <begin position="845"/>
        <end position="880"/>
    </location>
</feature>
<sequence length="880" mass="100394">MFRRSRYSIFLAFLIVIHIFIIAYINDVSVESMVPKVLSTAAAKPVSLHQRVLNRFENDVLVPFRNSRLKPTDPMAKLIPHLDRNHRPGATAVQVPEAYMEEPGPPVAAYDPRITFATILKHLVDSLAAGGDTPTTPAAGLASLQDLSVPFFHWADYANLSILHQYQVSPVAQKPTCQALTTTTNNKLRDKRLEIFEVETFCVDDAALQTFIDNEYIPTWTRHRAQQIQDLGPQYSAGLHVHRYGGRSTKDNKILHSKSFLHDFMPTPYSMVLLLPVDTNNVGGDGQLANALQVGVNQEPNGWKRLVDTNSFRQLGSADGDASIDVHSQLQQLIRLLDTNPGYQEVKHNNSQIPYQKPLAHEMFVDPTQDIYDAMSVSDTELNIHDWHYRHALHTSLTSPYPFKYFFEAKMLKKDRNWELGGHYDWRFFGGIINYTDRQGPVLHSLINGWFRFVNSYKINTWIAHGSLLSWFWNGVTFPWDIDFDVQMPITELHTVCRRFNQSLVMDLGLQDQVSEVRYGRFFLDCGTFIGTRNNMNGHNNIDARFIDVDTGLYIDITGLALTDTPAPRRYDQMLPEHMRRTSGDHSIGEKTRNEYLQVYNCKNKHFLSLNSISPLRLTAFEGQLNYIPNDYRTILINEYKQSGIEARKFKTHSFLPKLELWDLTKDLIKFVKAKYPGRTSLRKYRAGTPAGNMASKAVIDEEFSSDTDYLSYLWSKPDALFEYLVINDVTDLHRQEMDLYTTGHSTKPMFFDGDLLTKRTSPLRHDLFNFEQLFGGYRFQHSLQAVQQVVEAATSKTVNNDDSVDEQSESESESESEVLPKPVVDAIEELDLTKEEGTVVEVKVVEEAPPVGDPVVEAQTDEHLSDPNQKRPFSHDSST</sequence>
<evidence type="ECO:0000256" key="5">
    <source>
        <dbReference type="SAM" id="MobiDB-lite"/>
    </source>
</evidence>
<keyword evidence="3 6" id="KW-1133">Transmembrane helix</keyword>
<keyword evidence="2 6" id="KW-0812">Transmembrane</keyword>
<dbReference type="InterPro" id="IPR009644">
    <property type="entry name" value="FKTN/MNN4/W02B3.4-1"/>
</dbReference>
<evidence type="ECO:0000256" key="4">
    <source>
        <dbReference type="ARBA" id="ARBA00023136"/>
    </source>
</evidence>
<evidence type="ECO:0000313" key="9">
    <source>
        <dbReference type="Proteomes" id="UP000000707"/>
    </source>
</evidence>
<keyword evidence="4 6" id="KW-0472">Membrane</keyword>
<accession>G3BC39</accession>
<feature type="compositionally biased region" description="Acidic residues" evidence="5">
    <location>
        <begin position="803"/>
        <end position="817"/>
    </location>
</feature>
<protein>
    <recommendedName>
        <fullName evidence="7">LicD/FKTN/FKRP nucleotidyltransferase domain-containing protein</fullName>
    </recommendedName>
</protein>
<evidence type="ECO:0000259" key="7">
    <source>
        <dbReference type="Pfam" id="PF04991"/>
    </source>
</evidence>
<feature type="domain" description="LicD/FKTN/FKRP nucleotidyltransferase" evidence="7">
    <location>
        <begin position="586"/>
        <end position="641"/>
    </location>
</feature>
<dbReference type="GO" id="GO:0009100">
    <property type="term" value="P:glycoprotein metabolic process"/>
    <property type="evidence" value="ECO:0007669"/>
    <property type="project" value="UniProtKB-ARBA"/>
</dbReference>
<dbReference type="EMBL" id="GL996528">
    <property type="protein sequence ID" value="EGV60776.1"/>
    <property type="molecule type" value="Genomic_DNA"/>
</dbReference>
<dbReference type="PANTHER" id="PTHR15407:SF28">
    <property type="entry name" value="RIBITOL-5-PHOSPHATE TRANSFERASE FKTN"/>
    <property type="match status" value="1"/>
</dbReference>
<evidence type="ECO:0000256" key="2">
    <source>
        <dbReference type="ARBA" id="ARBA00022692"/>
    </source>
</evidence>